<dbReference type="InterPro" id="IPR006603">
    <property type="entry name" value="PQ-loop_rpt"/>
</dbReference>
<evidence type="ECO:0000256" key="5">
    <source>
        <dbReference type="ARBA" id="ARBA00038039"/>
    </source>
</evidence>
<dbReference type="PANTHER" id="PTHR16201:SF34">
    <property type="entry name" value="LYSOSOMAL AMINO ACID TRANSPORTER 1"/>
    <property type="match status" value="1"/>
</dbReference>
<evidence type="ECO:0000259" key="9">
    <source>
        <dbReference type="Pfam" id="PF10607"/>
    </source>
</evidence>
<evidence type="ECO:0000313" key="10">
    <source>
        <dbReference type="EMBL" id="TFL07462.1"/>
    </source>
</evidence>
<evidence type="ECO:0000313" key="11">
    <source>
        <dbReference type="Proteomes" id="UP000305067"/>
    </source>
</evidence>
<evidence type="ECO:0000256" key="6">
    <source>
        <dbReference type="ARBA" id="ARBA00050768"/>
    </source>
</evidence>
<keyword evidence="3 8" id="KW-1133">Transmembrane helix</keyword>
<dbReference type="Pfam" id="PF10607">
    <property type="entry name" value="CTLH"/>
    <property type="match status" value="1"/>
</dbReference>
<feature type="transmembrane region" description="Helical" evidence="8">
    <location>
        <begin position="368"/>
        <end position="391"/>
    </location>
</feature>
<feature type="domain" description="CTLH/CRA C-terminal to LisH motif" evidence="9">
    <location>
        <begin position="553"/>
        <end position="735"/>
    </location>
</feature>
<dbReference type="OrthoDB" id="8048523at2759"/>
<evidence type="ECO:0000256" key="2">
    <source>
        <dbReference type="ARBA" id="ARBA00022692"/>
    </source>
</evidence>
<keyword evidence="11" id="KW-1185">Reference proteome</keyword>
<dbReference type="Proteomes" id="UP000305067">
    <property type="component" value="Unassembled WGS sequence"/>
</dbReference>
<evidence type="ECO:0000256" key="8">
    <source>
        <dbReference type="SAM" id="Phobius"/>
    </source>
</evidence>
<protein>
    <submittedName>
        <fullName evidence="10">PQ loop repeat-domain-containing protein</fullName>
    </submittedName>
</protein>
<feature type="compositionally biased region" description="Basic and acidic residues" evidence="7">
    <location>
        <begin position="254"/>
        <end position="263"/>
    </location>
</feature>
<feature type="compositionally biased region" description="Polar residues" evidence="7">
    <location>
        <begin position="180"/>
        <end position="191"/>
    </location>
</feature>
<comment type="similarity">
    <text evidence="5">Belongs to the laat-1 family.</text>
</comment>
<dbReference type="GO" id="GO:0000329">
    <property type="term" value="C:fungal-type vacuole membrane"/>
    <property type="evidence" value="ECO:0007669"/>
    <property type="project" value="TreeGrafter"/>
</dbReference>
<name>A0A5C3QZV2_9AGAR</name>
<evidence type="ECO:0000256" key="3">
    <source>
        <dbReference type="ARBA" id="ARBA00022989"/>
    </source>
</evidence>
<accession>A0A5C3QZV2</accession>
<gene>
    <name evidence="10" type="ORF">BDV98DRAFT_520347</name>
</gene>
<feature type="compositionally biased region" description="Basic residues" evidence="7">
    <location>
        <begin position="147"/>
        <end position="169"/>
    </location>
</feature>
<comment type="subcellular location">
    <subcellularLocation>
        <location evidence="1">Membrane</location>
        <topology evidence="1">Multi-pass membrane protein</topology>
    </subcellularLocation>
</comment>
<dbReference type="PANTHER" id="PTHR16201">
    <property type="entry name" value="SEVEN TRANSMEMBRANE PROTEIN 1-RELATED"/>
    <property type="match status" value="1"/>
</dbReference>
<evidence type="ECO:0000256" key="4">
    <source>
        <dbReference type="ARBA" id="ARBA00023136"/>
    </source>
</evidence>
<dbReference type="GO" id="GO:0015174">
    <property type="term" value="F:basic amino acid transmembrane transporter activity"/>
    <property type="evidence" value="ECO:0007669"/>
    <property type="project" value="TreeGrafter"/>
</dbReference>
<dbReference type="EMBL" id="ML178814">
    <property type="protein sequence ID" value="TFL07462.1"/>
    <property type="molecule type" value="Genomic_DNA"/>
</dbReference>
<reference evidence="10 11" key="1">
    <citation type="journal article" date="2019" name="Nat. Ecol. Evol.">
        <title>Megaphylogeny resolves global patterns of mushroom evolution.</title>
        <authorList>
            <person name="Varga T."/>
            <person name="Krizsan K."/>
            <person name="Foldi C."/>
            <person name="Dima B."/>
            <person name="Sanchez-Garcia M."/>
            <person name="Sanchez-Ramirez S."/>
            <person name="Szollosi G.J."/>
            <person name="Szarkandi J.G."/>
            <person name="Papp V."/>
            <person name="Albert L."/>
            <person name="Andreopoulos W."/>
            <person name="Angelini C."/>
            <person name="Antonin V."/>
            <person name="Barry K.W."/>
            <person name="Bougher N.L."/>
            <person name="Buchanan P."/>
            <person name="Buyck B."/>
            <person name="Bense V."/>
            <person name="Catcheside P."/>
            <person name="Chovatia M."/>
            <person name="Cooper J."/>
            <person name="Damon W."/>
            <person name="Desjardin D."/>
            <person name="Finy P."/>
            <person name="Geml J."/>
            <person name="Haridas S."/>
            <person name="Hughes K."/>
            <person name="Justo A."/>
            <person name="Karasinski D."/>
            <person name="Kautmanova I."/>
            <person name="Kiss B."/>
            <person name="Kocsube S."/>
            <person name="Kotiranta H."/>
            <person name="LaButti K.M."/>
            <person name="Lechner B.E."/>
            <person name="Liimatainen K."/>
            <person name="Lipzen A."/>
            <person name="Lukacs Z."/>
            <person name="Mihaltcheva S."/>
            <person name="Morgado L.N."/>
            <person name="Niskanen T."/>
            <person name="Noordeloos M.E."/>
            <person name="Ohm R.A."/>
            <person name="Ortiz-Santana B."/>
            <person name="Ovrebo C."/>
            <person name="Racz N."/>
            <person name="Riley R."/>
            <person name="Savchenko A."/>
            <person name="Shiryaev A."/>
            <person name="Soop K."/>
            <person name="Spirin V."/>
            <person name="Szebenyi C."/>
            <person name="Tomsovsky M."/>
            <person name="Tulloss R.E."/>
            <person name="Uehling J."/>
            <person name="Grigoriev I.V."/>
            <person name="Vagvolgyi C."/>
            <person name="Papp T."/>
            <person name="Martin F.M."/>
            <person name="Miettinen O."/>
            <person name="Hibbett D.S."/>
            <person name="Nagy L.G."/>
        </authorList>
    </citation>
    <scope>NUCLEOTIDE SEQUENCE [LARGE SCALE GENOMIC DNA]</scope>
    <source>
        <strain evidence="10 11">CBS 309.79</strain>
    </source>
</reference>
<dbReference type="Pfam" id="PF04193">
    <property type="entry name" value="PQ-loop"/>
    <property type="match status" value="2"/>
</dbReference>
<dbReference type="GO" id="GO:0034488">
    <property type="term" value="P:basic amino acid transmembrane export from vacuole"/>
    <property type="evidence" value="ECO:0007669"/>
    <property type="project" value="TreeGrafter"/>
</dbReference>
<keyword evidence="4 8" id="KW-0472">Membrane</keyword>
<keyword evidence="2 8" id="KW-0812">Transmembrane</keyword>
<organism evidence="10 11">
    <name type="scientific">Pterulicium gracile</name>
    <dbReference type="NCBI Taxonomy" id="1884261"/>
    <lineage>
        <taxon>Eukaryota</taxon>
        <taxon>Fungi</taxon>
        <taxon>Dikarya</taxon>
        <taxon>Basidiomycota</taxon>
        <taxon>Agaricomycotina</taxon>
        <taxon>Agaricomycetes</taxon>
        <taxon>Agaricomycetidae</taxon>
        <taxon>Agaricales</taxon>
        <taxon>Pleurotineae</taxon>
        <taxon>Pterulaceae</taxon>
        <taxon>Pterulicium</taxon>
    </lineage>
</organism>
<dbReference type="InterPro" id="IPR024964">
    <property type="entry name" value="CTLH/CRA"/>
</dbReference>
<evidence type="ECO:0000256" key="1">
    <source>
        <dbReference type="ARBA" id="ARBA00004141"/>
    </source>
</evidence>
<proteinExistence type="inferred from homology"/>
<dbReference type="InterPro" id="IPR051415">
    <property type="entry name" value="LAAT-1"/>
</dbReference>
<feature type="region of interest" description="Disordered" evidence="7">
    <location>
        <begin position="145"/>
        <end position="270"/>
    </location>
</feature>
<feature type="transmembrane region" description="Helical" evidence="8">
    <location>
        <begin position="338"/>
        <end position="356"/>
    </location>
</feature>
<dbReference type="AlphaFoldDB" id="A0A5C3QZV2"/>
<comment type="catalytic activity">
    <reaction evidence="6">
        <text>L-histidine(out) + L-arginine(in) = L-histidine(in) + L-arginine(out)</text>
        <dbReference type="Rhea" id="RHEA:71063"/>
        <dbReference type="ChEBI" id="CHEBI:32682"/>
        <dbReference type="ChEBI" id="CHEBI:57595"/>
    </reaction>
</comment>
<sequence>MDLHLAQISNLLGASSICCWLASQLPQVVQNYHQKSCHGLAPYFLANWFLGDFSNLVGCLLTVQLPFQTYLASYFVAVDLTLCFQYWYYYHPSKSEPLHSHHVHSRTRAASAATIHGRPSHERTSYRYRTLSAVAANVATNAAFAAHHSHSQPRISHRYRSYDRHHGRSSSRPSVRRENSSQAEDSAMTDSFHSERVPSRSRRISWSNDAANQGARGPPMTRSTAPHSSHHQVADALTLSEPFGRGRSAYRDGPPLHEQDPSQRRSSRATRHGANLVLMGACALFGFGALARLWHGDTTFSGKVLSPSSNFYASAIASRSLETPLPQPPHEGPSMERIFGRIFAWLCATLYLTSRLPQIWKNYTRKSVEGLSMYLFVFAFFGNSFYVASILTSPKLYQSPPVSTDFIRESIPYLIGSAGTLIFDSTIVAQSFLYKPKTLHRHSTASQLPVDDEEVSLLRESEAPQTSQTCYRCSFARPALCKLRLVTNSSSNSARDLVFDYLVHSCCPATARQFARDAVVSLAPLLDADGDEVMHSAVDSSWEIEETLRQADVRGRIRGEIMRGQVDQAISIIKDNFPNVLLQSALYPRPDETVPPMSIAYVSSTSVQPVHISLNLQTLAFIESARTFPLRYPPDPLEKAPQPVPHNSIEKQSELLMQARKLHAAVKLLRDAESRSVYAQEMENVAGALAYPIPETSAISKYFSLERRQSVAEQVDRAILASLGSPVISKAELLARNASVIYAYLNELHVDVPPSTQLPGLLGPATSRPGTKAAEEQPTALRVPLFDMRHFVESRT</sequence>
<evidence type="ECO:0000256" key="7">
    <source>
        <dbReference type="SAM" id="MobiDB-lite"/>
    </source>
</evidence>
<dbReference type="FunFam" id="1.20.1280.290:FF:000009">
    <property type="entry name" value="PQ loop repeat family protein"/>
    <property type="match status" value="1"/>
</dbReference>
<feature type="transmembrane region" description="Helical" evidence="8">
    <location>
        <begin position="273"/>
        <end position="294"/>
    </location>
</feature>
<dbReference type="Gene3D" id="1.20.1280.290">
    <property type="match status" value="2"/>
</dbReference>
<dbReference type="SMART" id="SM00679">
    <property type="entry name" value="CTNS"/>
    <property type="match status" value="2"/>
</dbReference>